<feature type="coiled-coil region" evidence="1">
    <location>
        <begin position="119"/>
        <end position="192"/>
    </location>
</feature>
<dbReference type="Gene3D" id="1.20.58.1520">
    <property type="match status" value="1"/>
</dbReference>
<dbReference type="EMBL" id="JAFNEN010000109">
    <property type="protein sequence ID" value="KAG8194094.1"/>
    <property type="molecule type" value="Genomic_DNA"/>
</dbReference>
<dbReference type="PANTHER" id="PTHR19321:SF41">
    <property type="entry name" value="FASCETTO-RELATED"/>
    <property type="match status" value="1"/>
</dbReference>
<dbReference type="GO" id="GO:0008017">
    <property type="term" value="F:microtubule binding"/>
    <property type="evidence" value="ECO:0007669"/>
    <property type="project" value="InterPro"/>
</dbReference>
<evidence type="ECO:0000313" key="3">
    <source>
        <dbReference type="EMBL" id="KAG8194094.1"/>
    </source>
</evidence>
<dbReference type="GO" id="GO:1990023">
    <property type="term" value="C:mitotic spindle midzone"/>
    <property type="evidence" value="ECO:0007669"/>
    <property type="project" value="TreeGrafter"/>
</dbReference>
<dbReference type="InterPro" id="IPR007145">
    <property type="entry name" value="MAP65_Ase1_PRC1"/>
</dbReference>
<evidence type="ECO:0000256" key="1">
    <source>
        <dbReference type="SAM" id="Coils"/>
    </source>
</evidence>
<evidence type="ECO:0000313" key="4">
    <source>
        <dbReference type="Proteomes" id="UP000827092"/>
    </source>
</evidence>
<keyword evidence="1" id="KW-0175">Coiled coil</keyword>
<organism evidence="3 4">
    <name type="scientific">Oedothorax gibbosus</name>
    <dbReference type="NCBI Taxonomy" id="931172"/>
    <lineage>
        <taxon>Eukaryota</taxon>
        <taxon>Metazoa</taxon>
        <taxon>Ecdysozoa</taxon>
        <taxon>Arthropoda</taxon>
        <taxon>Chelicerata</taxon>
        <taxon>Arachnida</taxon>
        <taxon>Araneae</taxon>
        <taxon>Araneomorphae</taxon>
        <taxon>Entelegynae</taxon>
        <taxon>Araneoidea</taxon>
        <taxon>Linyphiidae</taxon>
        <taxon>Erigoninae</taxon>
        <taxon>Oedothorax</taxon>
    </lineage>
</organism>
<evidence type="ECO:0000256" key="2">
    <source>
        <dbReference type="SAM" id="MobiDB-lite"/>
    </source>
</evidence>
<sequence length="601" mass="70578">MNTEREIKCGARMEKVKKDIETELIVIIRHQMERIFSVWYDLDLDIKIQIQRARIIWNHVQNLLKDVYIEERTFYELYEARIKSYKKKIEDLHTVLQTTPEPVVAGSWISQEENLSQELDKLTKSKINKIEAYKKLKNEERKLCQKLNLKEHRPINTEVPLQNDILELEKQVKVLNEEKERRQVKFDAARKELLTMLEGTEFLPESPLEEEIICNKSISTLTDDTFEALKDVSDKVQRRKEKLVGKKTILIETLTVLWQNLKVPGNKRNEFLSKHADFSLSTFDAIEQEIEKCKAIESGKIKSYISNKKTELAHLWDECHVSQPEREKFPYLHSTEWSIEGLEAHKLEVDKWKNYFSKVEHILKKIDKRKLVWDTLNVLEEAANDPNRFRSSNRNFLNEFKERVELNKDLKDINKDIFEDIKELETKDGSKFLYNGEDFKAYVDNQNAQRNHKKENQKVKKRNEDSFSIKTPVVKTRLRRTSSVKVSKSTQPQLIRSKTLYMDNNFKTSNQSAKTSNQNSGVHKRQFVQKSKDVNLQTPRTVNFSKTMNFSQTAPSKFFKPLKTMSPFSTPTIKRSKVAPNTVAGMTSKSSIRPGYLLQKK</sequence>
<evidence type="ECO:0008006" key="5">
    <source>
        <dbReference type="Google" id="ProtNLM"/>
    </source>
</evidence>
<dbReference type="GO" id="GO:0005737">
    <property type="term" value="C:cytoplasm"/>
    <property type="evidence" value="ECO:0007669"/>
    <property type="project" value="TreeGrafter"/>
</dbReference>
<accession>A0AAV6VDI4</accession>
<comment type="caution">
    <text evidence="3">The sequence shown here is derived from an EMBL/GenBank/DDBJ whole genome shotgun (WGS) entry which is preliminary data.</text>
</comment>
<dbReference type="AlphaFoldDB" id="A0AAV6VDI4"/>
<feature type="compositionally biased region" description="Basic and acidic residues" evidence="2">
    <location>
        <begin position="454"/>
        <end position="467"/>
    </location>
</feature>
<dbReference type="PANTHER" id="PTHR19321">
    <property type="entry name" value="PROTEIN REGULATOR OF CYTOKINESIS 1 PRC1-RELATED"/>
    <property type="match status" value="1"/>
</dbReference>
<name>A0AAV6VDI4_9ARAC</name>
<proteinExistence type="predicted"/>
<dbReference type="Pfam" id="PF03999">
    <property type="entry name" value="MAP65_ASE1"/>
    <property type="match status" value="1"/>
</dbReference>
<protein>
    <recommendedName>
        <fullName evidence="5">Protein regulator of cytokinesis 1</fullName>
    </recommendedName>
</protein>
<feature type="region of interest" description="Disordered" evidence="2">
    <location>
        <begin position="581"/>
        <end position="601"/>
    </location>
</feature>
<feature type="region of interest" description="Disordered" evidence="2">
    <location>
        <begin position="446"/>
        <end position="472"/>
    </location>
</feature>
<gene>
    <name evidence="3" type="ORF">JTE90_003037</name>
</gene>
<dbReference type="Proteomes" id="UP000827092">
    <property type="component" value="Unassembled WGS sequence"/>
</dbReference>
<dbReference type="GO" id="GO:0051256">
    <property type="term" value="P:mitotic spindle midzone assembly"/>
    <property type="evidence" value="ECO:0007669"/>
    <property type="project" value="TreeGrafter"/>
</dbReference>
<reference evidence="3 4" key="1">
    <citation type="journal article" date="2022" name="Nat. Ecol. Evol.">
        <title>A masculinizing supergene underlies an exaggerated male reproductive morph in a spider.</title>
        <authorList>
            <person name="Hendrickx F."/>
            <person name="De Corte Z."/>
            <person name="Sonet G."/>
            <person name="Van Belleghem S.M."/>
            <person name="Kostlbacher S."/>
            <person name="Vangestel C."/>
        </authorList>
    </citation>
    <scope>NUCLEOTIDE SEQUENCE [LARGE SCALE GENOMIC DNA]</scope>
    <source>
        <strain evidence="3">W744_W776</strain>
    </source>
</reference>
<keyword evidence="4" id="KW-1185">Reference proteome</keyword>